<evidence type="ECO:0000313" key="1">
    <source>
        <dbReference type="EMBL" id="JAD34037.1"/>
    </source>
</evidence>
<dbReference type="AlphaFoldDB" id="A0A0A8ZGQ6"/>
<name>A0A0A8ZGQ6_ARUDO</name>
<proteinExistence type="predicted"/>
<accession>A0A0A8ZGQ6</accession>
<reference evidence="1" key="1">
    <citation type="submission" date="2014-09" db="EMBL/GenBank/DDBJ databases">
        <authorList>
            <person name="Magalhaes I.L.F."/>
            <person name="Oliveira U."/>
            <person name="Santos F.R."/>
            <person name="Vidigal T.H.D.A."/>
            <person name="Brescovit A.D."/>
            <person name="Santos A.J."/>
        </authorList>
    </citation>
    <scope>NUCLEOTIDE SEQUENCE</scope>
    <source>
        <tissue evidence="1">Shoot tissue taken approximately 20 cm above the soil surface</tissue>
    </source>
</reference>
<protein>
    <submittedName>
        <fullName evidence="1">Uncharacterized protein</fullName>
    </submittedName>
</protein>
<reference evidence="1" key="2">
    <citation type="journal article" date="2015" name="Data Brief">
        <title>Shoot transcriptome of the giant reed, Arundo donax.</title>
        <authorList>
            <person name="Barrero R.A."/>
            <person name="Guerrero F.D."/>
            <person name="Moolhuijzen P."/>
            <person name="Goolsby J.A."/>
            <person name="Tidwell J."/>
            <person name="Bellgard S.E."/>
            <person name="Bellgard M.I."/>
        </authorList>
    </citation>
    <scope>NUCLEOTIDE SEQUENCE</scope>
    <source>
        <tissue evidence="1">Shoot tissue taken approximately 20 cm above the soil surface</tissue>
    </source>
</reference>
<organism evidence="1">
    <name type="scientific">Arundo donax</name>
    <name type="common">Giant reed</name>
    <name type="synonym">Donax arundinaceus</name>
    <dbReference type="NCBI Taxonomy" id="35708"/>
    <lineage>
        <taxon>Eukaryota</taxon>
        <taxon>Viridiplantae</taxon>
        <taxon>Streptophyta</taxon>
        <taxon>Embryophyta</taxon>
        <taxon>Tracheophyta</taxon>
        <taxon>Spermatophyta</taxon>
        <taxon>Magnoliopsida</taxon>
        <taxon>Liliopsida</taxon>
        <taxon>Poales</taxon>
        <taxon>Poaceae</taxon>
        <taxon>PACMAD clade</taxon>
        <taxon>Arundinoideae</taxon>
        <taxon>Arundineae</taxon>
        <taxon>Arundo</taxon>
    </lineage>
</organism>
<sequence>MDNSLGILVIQPLFSKLLQQMIYEFGMHSLGCLGLIMTPMSCKDLLCLQG</sequence>
<dbReference type="EMBL" id="GBRH01263858">
    <property type="protein sequence ID" value="JAD34037.1"/>
    <property type="molecule type" value="Transcribed_RNA"/>
</dbReference>